<comment type="similarity">
    <text evidence="12">Belongs to the helicase family. PriA subfamily.</text>
</comment>
<dbReference type="InterPro" id="IPR041236">
    <property type="entry name" value="PriA_C"/>
</dbReference>
<evidence type="ECO:0000256" key="3">
    <source>
        <dbReference type="ARBA" id="ARBA00022723"/>
    </source>
</evidence>
<dbReference type="PROSITE" id="PS51192">
    <property type="entry name" value="HELICASE_ATP_BIND_1"/>
    <property type="match status" value="1"/>
</dbReference>
<dbReference type="GO" id="GO:0003677">
    <property type="term" value="F:DNA binding"/>
    <property type="evidence" value="ECO:0007669"/>
    <property type="project" value="UniProtKB-UniRule"/>
</dbReference>
<reference evidence="16 17" key="1">
    <citation type="submission" date="2019-09" db="EMBL/GenBank/DDBJ databases">
        <title>Whole-genome sequence of the purple sulfur bacterium Thiohalocapsa marina DSM 19078.</title>
        <authorList>
            <person name="Kyndt J.A."/>
            <person name="Meyer T.E."/>
        </authorList>
    </citation>
    <scope>NUCLEOTIDE SEQUENCE [LARGE SCALE GENOMIC DNA]</scope>
    <source>
        <strain evidence="16 17">DSM 19078</strain>
    </source>
</reference>
<keyword evidence="2 12" id="KW-0235">DNA replication</keyword>
<evidence type="ECO:0000256" key="5">
    <source>
        <dbReference type="ARBA" id="ARBA00022801"/>
    </source>
</evidence>
<evidence type="ECO:0000256" key="4">
    <source>
        <dbReference type="ARBA" id="ARBA00022741"/>
    </source>
</evidence>
<comment type="cofactor">
    <cofactor evidence="12">
        <name>Zn(2+)</name>
        <dbReference type="ChEBI" id="CHEBI:29105"/>
    </cofactor>
    <text evidence="12">Binds 2 zinc ions per subunit.</text>
</comment>
<evidence type="ECO:0000256" key="9">
    <source>
        <dbReference type="ARBA" id="ARBA00023125"/>
    </source>
</evidence>
<evidence type="ECO:0000256" key="10">
    <source>
        <dbReference type="ARBA" id="ARBA00023235"/>
    </source>
</evidence>
<dbReference type="Pfam" id="PF00270">
    <property type="entry name" value="DEAD"/>
    <property type="match status" value="1"/>
</dbReference>
<name>A0A5M8FKX6_9GAMM</name>
<dbReference type="HAMAP" id="MF_00983">
    <property type="entry name" value="PriA"/>
    <property type="match status" value="1"/>
</dbReference>
<dbReference type="GO" id="GO:0006302">
    <property type="term" value="P:double-strand break repair"/>
    <property type="evidence" value="ECO:0007669"/>
    <property type="project" value="InterPro"/>
</dbReference>
<feature type="binding site" evidence="12">
    <location>
        <position position="465"/>
    </location>
    <ligand>
        <name>Zn(2+)</name>
        <dbReference type="ChEBI" id="CHEBI:29105"/>
        <label>1</label>
    </ligand>
</feature>
<evidence type="ECO:0000259" key="15">
    <source>
        <dbReference type="PROSITE" id="PS51194"/>
    </source>
</evidence>
<evidence type="ECO:0000313" key="16">
    <source>
        <dbReference type="EMBL" id="KAA6185389.1"/>
    </source>
</evidence>
<gene>
    <name evidence="12" type="primary">priA</name>
    <name evidence="16" type="ORF">F2Q65_08925</name>
</gene>
<dbReference type="FunFam" id="3.40.50.300:FF:000489">
    <property type="entry name" value="Primosome assembly protein PriA"/>
    <property type="match status" value="1"/>
</dbReference>
<feature type="domain" description="Helicase ATP-binding" evidence="14">
    <location>
        <begin position="240"/>
        <end position="406"/>
    </location>
</feature>
<keyword evidence="7 12" id="KW-0862">Zinc</keyword>
<dbReference type="InterPro" id="IPR027417">
    <property type="entry name" value="P-loop_NTPase"/>
</dbReference>
<dbReference type="Pfam" id="PF17764">
    <property type="entry name" value="PriA_3primeBD"/>
    <property type="match status" value="1"/>
</dbReference>
<keyword evidence="17" id="KW-1185">Reference proteome</keyword>
<dbReference type="NCBIfam" id="TIGR00595">
    <property type="entry name" value="priA"/>
    <property type="match status" value="1"/>
</dbReference>
<dbReference type="Pfam" id="PF18074">
    <property type="entry name" value="PriA_C"/>
    <property type="match status" value="1"/>
</dbReference>
<proteinExistence type="inferred from homology"/>
<feature type="binding site" evidence="12">
    <location>
        <position position="495"/>
    </location>
    <ligand>
        <name>Zn(2+)</name>
        <dbReference type="ChEBI" id="CHEBI:29105"/>
        <label>2</label>
    </ligand>
</feature>
<dbReference type="Proteomes" id="UP000322981">
    <property type="component" value="Unassembled WGS sequence"/>
</dbReference>
<evidence type="ECO:0000256" key="6">
    <source>
        <dbReference type="ARBA" id="ARBA00022806"/>
    </source>
</evidence>
<keyword evidence="9 12" id="KW-0238">DNA-binding</keyword>
<keyword evidence="1 12" id="KW-0639">Primosome</keyword>
<dbReference type="PROSITE" id="PS51194">
    <property type="entry name" value="HELICASE_CTER"/>
    <property type="match status" value="1"/>
</dbReference>
<dbReference type="InterPro" id="IPR041222">
    <property type="entry name" value="PriA_3primeBD"/>
</dbReference>
<evidence type="ECO:0000256" key="11">
    <source>
        <dbReference type="ARBA" id="ARBA00048988"/>
    </source>
</evidence>
<dbReference type="OrthoDB" id="9759544at2"/>
<evidence type="ECO:0000256" key="2">
    <source>
        <dbReference type="ARBA" id="ARBA00022705"/>
    </source>
</evidence>
<dbReference type="SMART" id="SM00487">
    <property type="entry name" value="DEXDc"/>
    <property type="match status" value="1"/>
</dbReference>
<accession>A0A5M8FKX6</accession>
<dbReference type="GO" id="GO:0006310">
    <property type="term" value="P:DNA recombination"/>
    <property type="evidence" value="ECO:0007669"/>
    <property type="project" value="InterPro"/>
</dbReference>
<feature type="binding site" evidence="12">
    <location>
        <position position="505"/>
    </location>
    <ligand>
        <name>Zn(2+)</name>
        <dbReference type="ChEBI" id="CHEBI:29105"/>
        <label>1</label>
    </ligand>
</feature>
<dbReference type="GO" id="GO:0006269">
    <property type="term" value="P:DNA replication, synthesis of primer"/>
    <property type="evidence" value="ECO:0007669"/>
    <property type="project" value="UniProtKB-KW"/>
</dbReference>
<evidence type="ECO:0000259" key="14">
    <source>
        <dbReference type="PROSITE" id="PS51192"/>
    </source>
</evidence>
<comment type="catalytic activity">
    <reaction evidence="11 12">
        <text>ATP + H2O = ADP + phosphate + H(+)</text>
        <dbReference type="Rhea" id="RHEA:13065"/>
        <dbReference type="ChEBI" id="CHEBI:15377"/>
        <dbReference type="ChEBI" id="CHEBI:15378"/>
        <dbReference type="ChEBI" id="CHEBI:30616"/>
        <dbReference type="ChEBI" id="CHEBI:43474"/>
        <dbReference type="ChEBI" id="CHEBI:456216"/>
        <dbReference type="EC" id="5.6.2.4"/>
    </reaction>
</comment>
<dbReference type="PANTHER" id="PTHR30580">
    <property type="entry name" value="PRIMOSOMAL PROTEIN N"/>
    <property type="match status" value="1"/>
</dbReference>
<feature type="domain" description="Helicase C-terminal" evidence="15">
    <location>
        <begin position="486"/>
        <end position="657"/>
    </location>
</feature>
<evidence type="ECO:0000256" key="8">
    <source>
        <dbReference type="ARBA" id="ARBA00022840"/>
    </source>
</evidence>
<feature type="binding site" evidence="12">
    <location>
        <position position="508"/>
    </location>
    <ligand>
        <name>Zn(2+)</name>
        <dbReference type="ChEBI" id="CHEBI:29105"/>
        <label>1</label>
    </ligand>
</feature>
<comment type="caution">
    <text evidence="16">The sequence shown here is derived from an EMBL/GenBank/DDBJ whole genome shotgun (WGS) entry which is preliminary data.</text>
</comment>
<dbReference type="InterPro" id="IPR042115">
    <property type="entry name" value="PriA_3primeBD_sf"/>
</dbReference>
<dbReference type="SUPFAM" id="SSF52540">
    <property type="entry name" value="P-loop containing nucleoside triphosphate hydrolases"/>
    <property type="match status" value="2"/>
</dbReference>
<dbReference type="GO" id="GO:1990077">
    <property type="term" value="C:primosome complex"/>
    <property type="evidence" value="ECO:0007669"/>
    <property type="project" value="UniProtKB-UniRule"/>
</dbReference>
<feature type="binding site" evidence="12">
    <location>
        <position position="474"/>
    </location>
    <ligand>
        <name>Zn(2+)</name>
        <dbReference type="ChEBI" id="CHEBI:29105"/>
        <label>2</label>
    </ligand>
</feature>
<dbReference type="Gene3D" id="3.40.50.300">
    <property type="entry name" value="P-loop containing nucleotide triphosphate hydrolases"/>
    <property type="match status" value="2"/>
</dbReference>
<evidence type="ECO:0000256" key="1">
    <source>
        <dbReference type="ARBA" id="ARBA00022515"/>
    </source>
</evidence>
<dbReference type="PANTHER" id="PTHR30580:SF0">
    <property type="entry name" value="PRIMOSOMAL PROTEIN N"/>
    <property type="match status" value="1"/>
</dbReference>
<dbReference type="CDD" id="cd18804">
    <property type="entry name" value="SF2_C_priA"/>
    <property type="match status" value="1"/>
</dbReference>
<dbReference type="InterPro" id="IPR040498">
    <property type="entry name" value="PriA_CRR"/>
</dbReference>
<dbReference type="Pfam" id="PF18319">
    <property type="entry name" value="Zn_ribbon_PriA"/>
    <property type="match status" value="1"/>
</dbReference>
<keyword evidence="10 12" id="KW-0413">Isomerase</keyword>
<keyword evidence="3 12" id="KW-0479">Metal-binding</keyword>
<dbReference type="EC" id="5.6.2.4" evidence="12"/>
<sequence>MSTAQTTTACIRVAVTSAPADLFDYLPPVPGGPVVPCAGMRVLVPFGRGRRVGMITSVAATSALPPDRLKRIDALLDRTPLLTDGDLRFVLWAARYYQCSPAEALFSAIPARLRRPEPVLDPAAPGWRATAAGATLAMADLQRAPRQRDALGLLRSQPAGLEDGMLRQRLGDCSAALRALASKGLVARCRIAADAGNGPSASAPNAEHPPPKSAQASDQAPNQDTGPELNTEQQQAVDIIAQQSGFGCFLLDGVTGSGKTEVYLRLIEGALAQGRQVLVLVPEIGLTPQLRERFARRIAAPMAVLHSALGERERELAWQQAASGRARLVLGTRSAIFTPMPALGLLIVDEEHDASLKQQDGFRYSARDLAVRRGQLADSPVVLGSATPSLETLFNAREGRYRRLALTRRAGQAADPDIRLVDIRGQYLETGLSHALLTHMDQQIEAGNQVLLFLNRRGFSPVLTCHDCGWVSECNHCDARMTLHRGRDQLLCHHCGLTQPRPLRCPCCESPDLRPLGQGTERVEDTLRKRFAGVPLARIDRDSTRRKGELERLLAAAQRGDYRILLGTQMLAKGHHLPAITLVGIMDIDFGLYGTDFRAAERMAQLLIQVAGRAGRADRPGTVLVQTRHPQHPMLERLLRQGYGSFAEAALAERAAAALPPFSHQALLRADSPKAQAALEFLRQVLVTARPLAPPSVEFWGPAPAQMERRAGRVRAQLLLQAPRRSQLQGLLATLLPRLRALPAPRHVRWSIDVDPKDLY</sequence>
<keyword evidence="8 12" id="KW-0067">ATP-binding</keyword>
<dbReference type="CDD" id="cd17929">
    <property type="entry name" value="DEXHc_priA"/>
    <property type="match status" value="1"/>
</dbReference>
<dbReference type="InterPro" id="IPR014001">
    <property type="entry name" value="Helicase_ATP-bd"/>
</dbReference>
<feature type="binding site" evidence="12">
    <location>
        <position position="477"/>
    </location>
    <ligand>
        <name>Zn(2+)</name>
        <dbReference type="ChEBI" id="CHEBI:29105"/>
        <label>2</label>
    </ligand>
</feature>
<dbReference type="InterPro" id="IPR011545">
    <property type="entry name" value="DEAD/DEAH_box_helicase_dom"/>
</dbReference>
<comment type="catalytic activity">
    <reaction evidence="12">
        <text>Couples ATP hydrolysis with the unwinding of duplex DNA by translocating in the 3'-5' direction.</text>
        <dbReference type="EC" id="5.6.2.4"/>
    </reaction>
</comment>
<feature type="region of interest" description="Disordered" evidence="13">
    <location>
        <begin position="196"/>
        <end position="232"/>
    </location>
</feature>
<dbReference type="GO" id="GO:0005524">
    <property type="term" value="F:ATP binding"/>
    <property type="evidence" value="ECO:0007669"/>
    <property type="project" value="UniProtKB-UniRule"/>
</dbReference>
<evidence type="ECO:0000256" key="12">
    <source>
        <dbReference type="HAMAP-Rule" id="MF_00983"/>
    </source>
</evidence>
<dbReference type="Gene3D" id="3.40.1440.60">
    <property type="entry name" value="PriA, 3(prime) DNA-binding domain"/>
    <property type="match status" value="1"/>
</dbReference>
<dbReference type="GO" id="GO:0008270">
    <property type="term" value="F:zinc ion binding"/>
    <property type="evidence" value="ECO:0007669"/>
    <property type="project" value="UniProtKB-UniRule"/>
</dbReference>
<dbReference type="InterPro" id="IPR005259">
    <property type="entry name" value="PriA"/>
</dbReference>
<dbReference type="Pfam" id="PF00271">
    <property type="entry name" value="Helicase_C"/>
    <property type="match status" value="1"/>
</dbReference>
<evidence type="ECO:0000313" key="17">
    <source>
        <dbReference type="Proteomes" id="UP000322981"/>
    </source>
</evidence>
<dbReference type="EMBL" id="VWXX01000010">
    <property type="protein sequence ID" value="KAA6185389.1"/>
    <property type="molecule type" value="Genomic_DNA"/>
</dbReference>
<dbReference type="GO" id="GO:0043138">
    <property type="term" value="F:3'-5' DNA helicase activity"/>
    <property type="evidence" value="ECO:0007669"/>
    <property type="project" value="UniProtKB-EC"/>
</dbReference>
<organism evidence="16 17">
    <name type="scientific">Thiohalocapsa marina</name>
    <dbReference type="NCBI Taxonomy" id="424902"/>
    <lineage>
        <taxon>Bacteria</taxon>
        <taxon>Pseudomonadati</taxon>
        <taxon>Pseudomonadota</taxon>
        <taxon>Gammaproteobacteria</taxon>
        <taxon>Chromatiales</taxon>
        <taxon>Chromatiaceae</taxon>
        <taxon>Thiohalocapsa</taxon>
    </lineage>
</organism>
<dbReference type="GO" id="GO:0006270">
    <property type="term" value="P:DNA replication initiation"/>
    <property type="evidence" value="ECO:0007669"/>
    <property type="project" value="TreeGrafter"/>
</dbReference>
<comment type="function">
    <text evidence="12">Initiates the restart of stalled replication forks, which reloads the replicative helicase on sites other than the origin of replication. Recognizes and binds to abandoned replication forks and remodels them to uncover a helicase loading site. Promotes assembly of the primosome at these replication forks.</text>
</comment>
<feature type="compositionally biased region" description="Polar residues" evidence="13">
    <location>
        <begin position="214"/>
        <end position="232"/>
    </location>
</feature>
<dbReference type="GO" id="GO:0016887">
    <property type="term" value="F:ATP hydrolysis activity"/>
    <property type="evidence" value="ECO:0007669"/>
    <property type="project" value="RHEA"/>
</dbReference>
<dbReference type="InterPro" id="IPR001650">
    <property type="entry name" value="Helicase_C-like"/>
</dbReference>
<keyword evidence="6 12" id="KW-0347">Helicase</keyword>
<protein>
    <recommendedName>
        <fullName evidence="12">Replication restart protein PriA</fullName>
    </recommendedName>
    <alternativeName>
        <fullName evidence="12">ATP-dependent DNA helicase PriA</fullName>
        <ecNumber evidence="12">5.6.2.4</ecNumber>
    </alternativeName>
    <alternativeName>
        <fullName evidence="12">DNA 3'-5' helicase PriA</fullName>
    </alternativeName>
</protein>
<keyword evidence="4 12" id="KW-0547">Nucleotide-binding</keyword>
<dbReference type="AlphaFoldDB" id="A0A5M8FKX6"/>
<dbReference type="RefSeq" id="WP_150092537.1">
    <property type="nucleotide sequence ID" value="NZ_VWXX01000010.1"/>
</dbReference>
<comment type="subunit">
    <text evidence="12">Component of the replication restart primosome.</text>
</comment>
<keyword evidence="5 12" id="KW-0378">Hydrolase</keyword>
<dbReference type="NCBIfam" id="NF004067">
    <property type="entry name" value="PRK05580.1-4"/>
    <property type="match status" value="1"/>
</dbReference>
<feature type="binding site" evidence="12">
    <location>
        <position position="492"/>
    </location>
    <ligand>
        <name>Zn(2+)</name>
        <dbReference type="ChEBI" id="CHEBI:29105"/>
        <label>2</label>
    </ligand>
</feature>
<dbReference type="SMART" id="SM00490">
    <property type="entry name" value="HELICc"/>
    <property type="match status" value="1"/>
</dbReference>
<feature type="binding site" evidence="12">
    <location>
        <position position="468"/>
    </location>
    <ligand>
        <name>Zn(2+)</name>
        <dbReference type="ChEBI" id="CHEBI:29105"/>
        <label>1</label>
    </ligand>
</feature>
<evidence type="ECO:0000256" key="13">
    <source>
        <dbReference type="SAM" id="MobiDB-lite"/>
    </source>
</evidence>
<evidence type="ECO:0000256" key="7">
    <source>
        <dbReference type="ARBA" id="ARBA00022833"/>
    </source>
</evidence>